<dbReference type="STRING" id="1545044.SAMN05444276_101498"/>
<proteinExistence type="predicted"/>
<dbReference type="EMBL" id="FNNA01000001">
    <property type="protein sequence ID" value="SDW24964.1"/>
    <property type="molecule type" value="Genomic_DNA"/>
</dbReference>
<gene>
    <name evidence="1" type="ORF">SAMN05444276_101498</name>
</gene>
<evidence type="ECO:0000313" key="1">
    <source>
        <dbReference type="EMBL" id="SDW24964.1"/>
    </source>
</evidence>
<reference evidence="2" key="1">
    <citation type="submission" date="2016-10" db="EMBL/GenBank/DDBJ databases">
        <authorList>
            <person name="Varghese N."/>
            <person name="Submissions S."/>
        </authorList>
    </citation>
    <scope>NUCLEOTIDE SEQUENCE [LARGE SCALE GENOMIC DNA]</scope>
    <source>
        <strain evidence="2">DSM 29303</strain>
    </source>
</reference>
<dbReference type="OrthoDB" id="3078250at2"/>
<accession>A0A1H2S1I6</accession>
<dbReference type="RefSeq" id="WP_036731714.1">
    <property type="nucleotide sequence ID" value="NZ_JRKP01000011.1"/>
</dbReference>
<organism evidence="1 2">
    <name type="scientific">Paracoccus sanguinis</name>
    <dbReference type="NCBI Taxonomy" id="1545044"/>
    <lineage>
        <taxon>Bacteria</taxon>
        <taxon>Pseudomonadati</taxon>
        <taxon>Pseudomonadota</taxon>
        <taxon>Alphaproteobacteria</taxon>
        <taxon>Rhodobacterales</taxon>
        <taxon>Paracoccaceae</taxon>
        <taxon>Paracoccus</taxon>
    </lineage>
</organism>
<keyword evidence="2" id="KW-1185">Reference proteome</keyword>
<sequence>MASTSEPDLRRQVTIAGQPHAVLWATERLGPANPDAFPPGPSDQLLRAVLDYGSADAVAALVGGGPTEALRIDAPAWFPAALSPGQPLDVIRHHGTQVFMDADVMSVPAAPGLILPERRSS</sequence>
<name>A0A1H2S1I6_9RHOB</name>
<protein>
    <submittedName>
        <fullName evidence="1">Uncharacterized protein</fullName>
    </submittedName>
</protein>
<dbReference type="Proteomes" id="UP000182944">
    <property type="component" value="Unassembled WGS sequence"/>
</dbReference>
<dbReference type="AlphaFoldDB" id="A0A1H2S1I6"/>
<evidence type="ECO:0000313" key="2">
    <source>
        <dbReference type="Proteomes" id="UP000182944"/>
    </source>
</evidence>